<dbReference type="OrthoDB" id="9806565at2"/>
<dbReference type="InterPro" id="IPR002938">
    <property type="entry name" value="FAD-bd"/>
</dbReference>
<dbReference type="GO" id="GO:0071949">
    <property type="term" value="F:FAD binding"/>
    <property type="evidence" value="ECO:0007669"/>
    <property type="project" value="InterPro"/>
</dbReference>
<accession>A0A517P7Q7</accession>
<sequence length="448" mass="49156">MIQTTTPESDGRVQPEVAERYDAVVIGGGPAGCSAAAVLAEAGKKTLLLERQPAGRFHVGESLIPETYWSLKRLGLLDRMNETGFVKKYSVQFVNEMGKESAPFYFDLDAMGRPNGKEGAQTWQVERGQFDRMLMERAEELGATVRTDAHVLDVLWDGEPLTADGQVNVDARAAGVKVKFGRGEAAYTREIQSDVLIDASGQTAFIGRRLGTMQPDPNLKKGTIWSYWENADRQPDNPRDDGCTLVIHGQGKKTWFWYIPLGDGITSVGCTGEMPYLFGPHRSTPTETYESEIATAPGIARRLKNATRVRDVFSTKDFTYYSSVGAGNGWALVGDAFGFIDPVYSSGVFLALDSGVRGAEAAVKALNVGDTSAATLGAWQPEYKKGVENFRKLVYAFYDEGFSIGGFLRDFPQYKMGVVDVLIGNVFQPELDEMFQHMPQSRRATTAA</sequence>
<dbReference type="InterPro" id="IPR036188">
    <property type="entry name" value="FAD/NAD-bd_sf"/>
</dbReference>
<dbReference type="AlphaFoldDB" id="A0A517P7Q7"/>
<name>A0A517P7Q7_9PLAN</name>
<dbReference type="Gene3D" id="3.50.50.60">
    <property type="entry name" value="FAD/NAD(P)-binding domain"/>
    <property type="match status" value="1"/>
</dbReference>
<organism evidence="2 3">
    <name type="scientific">Alienimonas californiensis</name>
    <dbReference type="NCBI Taxonomy" id="2527989"/>
    <lineage>
        <taxon>Bacteria</taxon>
        <taxon>Pseudomonadati</taxon>
        <taxon>Planctomycetota</taxon>
        <taxon>Planctomycetia</taxon>
        <taxon>Planctomycetales</taxon>
        <taxon>Planctomycetaceae</taxon>
        <taxon>Alienimonas</taxon>
    </lineage>
</organism>
<keyword evidence="3" id="KW-1185">Reference proteome</keyword>
<dbReference type="PANTHER" id="PTHR43747:SF1">
    <property type="entry name" value="SLR1998 PROTEIN"/>
    <property type="match status" value="1"/>
</dbReference>
<dbReference type="Pfam" id="PF01494">
    <property type="entry name" value="FAD_binding_3"/>
    <property type="match status" value="1"/>
</dbReference>
<dbReference type="PANTHER" id="PTHR43747">
    <property type="entry name" value="FAD-BINDING PROTEIN"/>
    <property type="match status" value="1"/>
</dbReference>
<evidence type="ECO:0000259" key="1">
    <source>
        <dbReference type="Pfam" id="PF01494"/>
    </source>
</evidence>
<proteinExistence type="predicted"/>
<evidence type="ECO:0000313" key="3">
    <source>
        <dbReference type="Proteomes" id="UP000318741"/>
    </source>
</evidence>
<reference evidence="2 3" key="1">
    <citation type="submission" date="2019-02" db="EMBL/GenBank/DDBJ databases">
        <title>Deep-cultivation of Planctomycetes and their phenomic and genomic characterization uncovers novel biology.</title>
        <authorList>
            <person name="Wiegand S."/>
            <person name="Jogler M."/>
            <person name="Boedeker C."/>
            <person name="Pinto D."/>
            <person name="Vollmers J."/>
            <person name="Rivas-Marin E."/>
            <person name="Kohn T."/>
            <person name="Peeters S.H."/>
            <person name="Heuer A."/>
            <person name="Rast P."/>
            <person name="Oberbeckmann S."/>
            <person name="Bunk B."/>
            <person name="Jeske O."/>
            <person name="Meyerdierks A."/>
            <person name="Storesund J.E."/>
            <person name="Kallscheuer N."/>
            <person name="Luecker S."/>
            <person name="Lage O.M."/>
            <person name="Pohl T."/>
            <person name="Merkel B.J."/>
            <person name="Hornburger P."/>
            <person name="Mueller R.-W."/>
            <person name="Bruemmer F."/>
            <person name="Labrenz M."/>
            <person name="Spormann A.M."/>
            <person name="Op den Camp H."/>
            <person name="Overmann J."/>
            <person name="Amann R."/>
            <person name="Jetten M.S.M."/>
            <person name="Mascher T."/>
            <person name="Medema M.H."/>
            <person name="Devos D.P."/>
            <person name="Kaster A.-K."/>
            <person name="Ovreas L."/>
            <person name="Rohde M."/>
            <person name="Galperin M.Y."/>
            <person name="Jogler C."/>
        </authorList>
    </citation>
    <scope>NUCLEOTIDE SEQUENCE [LARGE SCALE GENOMIC DNA]</scope>
    <source>
        <strain evidence="2 3">CA12</strain>
    </source>
</reference>
<dbReference type="KEGG" id="acaf:CA12_14930"/>
<dbReference type="InterPro" id="IPR050816">
    <property type="entry name" value="Flavin-dep_Halogenase_NPB"/>
</dbReference>
<feature type="domain" description="FAD-binding" evidence="1">
    <location>
        <begin position="21"/>
        <end position="166"/>
    </location>
</feature>
<dbReference type="RefSeq" id="WP_145358215.1">
    <property type="nucleotide sequence ID" value="NZ_CP036265.1"/>
</dbReference>
<evidence type="ECO:0000313" key="2">
    <source>
        <dbReference type="EMBL" id="QDT15408.1"/>
    </source>
</evidence>
<dbReference type="Proteomes" id="UP000318741">
    <property type="component" value="Chromosome"/>
</dbReference>
<dbReference type="EMBL" id="CP036265">
    <property type="protein sequence ID" value="QDT15408.1"/>
    <property type="molecule type" value="Genomic_DNA"/>
</dbReference>
<protein>
    <recommendedName>
        <fullName evidence="1">FAD-binding domain-containing protein</fullName>
    </recommendedName>
</protein>
<gene>
    <name evidence="2" type="ORF">CA12_14930</name>
</gene>
<dbReference type="SUPFAM" id="SSF51905">
    <property type="entry name" value="FAD/NAD(P)-binding domain"/>
    <property type="match status" value="1"/>
</dbReference>